<keyword evidence="1" id="KW-0812">Transmembrane</keyword>
<dbReference type="Proteomes" id="UP000828872">
    <property type="component" value="Segment"/>
</dbReference>
<dbReference type="EMBL" id="MZ399596">
    <property type="protein sequence ID" value="QXP45397.1"/>
    <property type="molecule type" value="Genomic_DNA"/>
</dbReference>
<keyword evidence="3" id="KW-1185">Reference proteome</keyword>
<evidence type="ECO:0000313" key="3">
    <source>
        <dbReference type="Proteomes" id="UP000828872"/>
    </source>
</evidence>
<feature type="transmembrane region" description="Helical" evidence="1">
    <location>
        <begin position="6"/>
        <end position="23"/>
    </location>
</feature>
<accession>A0AAE7STD1</accession>
<feature type="transmembrane region" description="Helical" evidence="1">
    <location>
        <begin position="30"/>
        <end position="48"/>
    </location>
</feature>
<gene>
    <name evidence="2" type="ORF">cd4_004</name>
</gene>
<keyword evidence="1" id="KW-1133">Transmembrane helix</keyword>
<evidence type="ECO:0000256" key="1">
    <source>
        <dbReference type="SAM" id="Phobius"/>
    </source>
</evidence>
<evidence type="ECO:0000313" key="2">
    <source>
        <dbReference type="EMBL" id="QXP45397.1"/>
    </source>
</evidence>
<sequence length="85" mass="8836">MENLEPISLAGLVYMIIEMLKGIPALKNAYLPPIAMAVGAGIGLLFSFTSGGDLMTGFYQGMMVGGFAVGLNQTAQIPNKLNGGE</sequence>
<name>A0AAE7STD1_9CAUD</name>
<protein>
    <submittedName>
        <fullName evidence="2">Holin family protein</fullName>
    </submittedName>
</protein>
<proteinExistence type="predicted"/>
<keyword evidence="1" id="KW-0472">Membrane</keyword>
<reference evidence="2 3" key="1">
    <citation type="journal article" date="2021" name="Microbiol. Resour. Announc.">
        <title>Genome Sequences of Bacteriophages cd2, cd3, and cd4, which Specifically Target Carnobacterium divergens.</title>
        <authorList>
            <person name="Zhang P."/>
            <person name="Britton A.P."/>
            <person name="Visser K.A."/>
            <person name="Welke C.A."/>
            <person name="Wassink H."/>
            <person name="Prins E."/>
            <person name="Yang X."/>
            <person name="Martin-Visscher L.A."/>
        </authorList>
    </citation>
    <scope>NUCLEOTIDE SEQUENCE [LARGE SCALE GENOMIC DNA]</scope>
    <source>
        <strain evidence="3">cd4</strain>
    </source>
</reference>
<organism evidence="2 3">
    <name type="scientific">Carnobacterium phage cd4</name>
    <dbReference type="NCBI Taxonomy" id="2849246"/>
    <lineage>
        <taxon>Viruses</taxon>
        <taxon>Duplodnaviria</taxon>
        <taxon>Heunggongvirae</taxon>
        <taxon>Uroviricota</taxon>
        <taxon>Caudoviricetes</taxon>
        <taxon>Carnodivirus</taxon>
        <taxon>Carnodivirus cd4-like</taxon>
    </lineage>
</organism>